<sequence>MNEKDPLDAAQIEAEVNDPAAASGTDEKIFDDDADIEDLEFLIDDIEDQIAPLG</sequence>
<dbReference type="Proteomes" id="UP000679690">
    <property type="component" value="Unassembled WGS sequence"/>
</dbReference>
<accession>A0ABS3UK78</accession>
<dbReference type="EMBL" id="JAGFNS010000006">
    <property type="protein sequence ID" value="MBO3738107.1"/>
    <property type="molecule type" value="Genomic_DNA"/>
</dbReference>
<name>A0ABS3UK78_9ACTN</name>
<evidence type="ECO:0000313" key="2">
    <source>
        <dbReference type="EMBL" id="MBO3738107.1"/>
    </source>
</evidence>
<feature type="region of interest" description="Disordered" evidence="1">
    <location>
        <begin position="1"/>
        <end position="31"/>
    </location>
</feature>
<protein>
    <submittedName>
        <fullName evidence="2">Uncharacterized protein</fullName>
    </submittedName>
</protein>
<reference evidence="2 3" key="1">
    <citation type="submission" date="2021-03" db="EMBL/GenBank/DDBJ databases">
        <title>Actinoplanes flavus sp. nov., a novel actinomycete isolated from Coconut Palm rhizosphere soil.</title>
        <authorList>
            <person name="Luo X."/>
        </authorList>
    </citation>
    <scope>NUCLEOTIDE SEQUENCE [LARGE SCALE GENOMIC DNA]</scope>
    <source>
        <strain evidence="2 3">NEAU-H7</strain>
    </source>
</reference>
<organism evidence="2 3">
    <name type="scientific">Actinoplanes flavus</name>
    <dbReference type="NCBI Taxonomy" id="2820290"/>
    <lineage>
        <taxon>Bacteria</taxon>
        <taxon>Bacillati</taxon>
        <taxon>Actinomycetota</taxon>
        <taxon>Actinomycetes</taxon>
        <taxon>Micromonosporales</taxon>
        <taxon>Micromonosporaceae</taxon>
        <taxon>Actinoplanes</taxon>
    </lineage>
</organism>
<evidence type="ECO:0000313" key="3">
    <source>
        <dbReference type="Proteomes" id="UP000679690"/>
    </source>
</evidence>
<keyword evidence="3" id="KW-1185">Reference proteome</keyword>
<evidence type="ECO:0000256" key="1">
    <source>
        <dbReference type="SAM" id="MobiDB-lite"/>
    </source>
</evidence>
<gene>
    <name evidence="2" type="ORF">J5X75_11290</name>
</gene>
<dbReference type="RefSeq" id="WP_208467295.1">
    <property type="nucleotide sequence ID" value="NZ_JAGFNS010000006.1"/>
</dbReference>
<proteinExistence type="predicted"/>
<comment type="caution">
    <text evidence="2">The sequence shown here is derived from an EMBL/GenBank/DDBJ whole genome shotgun (WGS) entry which is preliminary data.</text>
</comment>